<dbReference type="InterPro" id="IPR028203">
    <property type="entry name" value="PSII_CF48-like_dom"/>
</dbReference>
<accession>H1S8N5</accession>
<dbReference type="PANTHER" id="PTHR47199">
    <property type="entry name" value="PHOTOSYSTEM II STABILITY/ASSEMBLY FACTOR HCF136, CHLOROPLASTIC"/>
    <property type="match status" value="1"/>
</dbReference>
<reference evidence="4 5" key="1">
    <citation type="journal article" date="2012" name="J. Bacteriol.">
        <title>De Novo Genome Project of Cupriavidus basilensis OR16.</title>
        <authorList>
            <person name="Cserhati M."/>
            <person name="Kriszt B."/>
            <person name="Szoboszlay S."/>
            <person name="Toth A."/>
            <person name="Szabo I."/>
            <person name="Tancsics A."/>
            <person name="Nagy I."/>
            <person name="Horvath B."/>
            <person name="Nagy I."/>
            <person name="Kukolya J."/>
        </authorList>
    </citation>
    <scope>NUCLEOTIDE SEQUENCE [LARGE SCALE GENOMIC DNA]</scope>
    <source>
        <strain evidence="4 5">OR16</strain>
    </source>
</reference>
<dbReference type="EMBL" id="AHJE01000053">
    <property type="protein sequence ID" value="EHP41077.1"/>
    <property type="molecule type" value="Genomic_DNA"/>
</dbReference>
<sequence>MNAWSTIVRRRTMWGALALGGWAVLASAGTVIGPAVPAPGEFRQDAVLVGVASSGTGVVAVGERGTVVLSDNGRAPWRHATTPTDVTLTAVRFATPLKGWAIGHAGVVLVTIDGGKTWTRQLDGQAAARLVLAAAGPAQSSEGEEQRRRRELARQLVEDGPDKPFLDLYVVDEDTVMVVGAYNLAFRTTDGGKHWVPWQDRIPNPKSLHLYGVAGAGRDLYIAGEKGTLLHSADGGESFGTLQSPYSGTFFGVLVQPDGSVIAYGLRGNSYRSADRGASWSKLALDTTASITGGTNLGDGRVALVTQAGELFISRQGQPDAFTRAGTDRSQPFAGAVRQGAILVLVGARGTSTAQAPDGTQ</sequence>
<keyword evidence="2" id="KW-0604">Photosystem II</keyword>
<feature type="domain" description="Photosynthesis system II assembly factor Ycf48/Hcf136-like" evidence="3">
    <location>
        <begin position="74"/>
        <end position="126"/>
    </location>
</feature>
<dbReference type="GO" id="GO:0015979">
    <property type="term" value="P:photosynthesis"/>
    <property type="evidence" value="ECO:0007669"/>
    <property type="project" value="UniProtKB-KW"/>
</dbReference>
<dbReference type="Gene3D" id="2.130.10.10">
    <property type="entry name" value="YVTN repeat-like/Quinoprotein amine dehydrogenase"/>
    <property type="match status" value="1"/>
</dbReference>
<dbReference type="Proteomes" id="UP000005808">
    <property type="component" value="Unassembled WGS sequence"/>
</dbReference>
<proteinExistence type="predicted"/>
<dbReference type="PANTHER" id="PTHR47199:SF2">
    <property type="entry name" value="PHOTOSYSTEM II STABILITY_ASSEMBLY FACTOR HCF136, CHLOROPLASTIC"/>
    <property type="match status" value="1"/>
</dbReference>
<dbReference type="PATRIC" id="fig|1127483.3.peg.4353"/>
<name>H1S8N5_9BURK</name>
<dbReference type="GO" id="GO:0009523">
    <property type="term" value="C:photosystem II"/>
    <property type="evidence" value="ECO:0007669"/>
    <property type="project" value="UniProtKB-KW"/>
</dbReference>
<dbReference type="Pfam" id="PF14870">
    <property type="entry name" value="PSII_BNR"/>
    <property type="match status" value="2"/>
</dbReference>
<protein>
    <submittedName>
        <fullName evidence="4">Transporter</fullName>
    </submittedName>
</protein>
<evidence type="ECO:0000259" key="3">
    <source>
        <dbReference type="Pfam" id="PF14870"/>
    </source>
</evidence>
<keyword evidence="1" id="KW-0602">Photosynthesis</keyword>
<feature type="domain" description="Photosynthesis system II assembly factor Ycf48/Hcf136-like" evidence="3">
    <location>
        <begin position="162"/>
        <end position="327"/>
    </location>
</feature>
<evidence type="ECO:0000256" key="1">
    <source>
        <dbReference type="ARBA" id="ARBA00022531"/>
    </source>
</evidence>
<evidence type="ECO:0000313" key="5">
    <source>
        <dbReference type="Proteomes" id="UP000005808"/>
    </source>
</evidence>
<dbReference type="SUPFAM" id="SSF110296">
    <property type="entry name" value="Oligoxyloglucan reducing end-specific cellobiohydrolase"/>
    <property type="match status" value="1"/>
</dbReference>
<dbReference type="RefSeq" id="WP_006159789.1">
    <property type="nucleotide sequence ID" value="NZ_AHJE01000053.1"/>
</dbReference>
<evidence type="ECO:0000313" key="4">
    <source>
        <dbReference type="EMBL" id="EHP41077.1"/>
    </source>
</evidence>
<dbReference type="InterPro" id="IPR015943">
    <property type="entry name" value="WD40/YVTN_repeat-like_dom_sf"/>
</dbReference>
<dbReference type="OrthoDB" id="9767885at2"/>
<organism evidence="4 5">
    <name type="scientific">Cupriavidus basilensis OR16</name>
    <dbReference type="NCBI Taxonomy" id="1127483"/>
    <lineage>
        <taxon>Bacteria</taxon>
        <taxon>Pseudomonadati</taxon>
        <taxon>Pseudomonadota</taxon>
        <taxon>Betaproteobacteria</taxon>
        <taxon>Burkholderiales</taxon>
        <taxon>Burkholderiaceae</taxon>
        <taxon>Cupriavidus</taxon>
    </lineage>
</organism>
<dbReference type="AlphaFoldDB" id="H1S8N5"/>
<evidence type="ECO:0000256" key="2">
    <source>
        <dbReference type="ARBA" id="ARBA00023276"/>
    </source>
</evidence>
<comment type="caution">
    <text evidence="4">The sequence shown here is derived from an EMBL/GenBank/DDBJ whole genome shotgun (WGS) entry which is preliminary data.</text>
</comment>
<gene>
    <name evidence="4" type="ORF">OR16_21783</name>
</gene>